<keyword evidence="4" id="KW-1003">Cell membrane</keyword>
<dbReference type="GO" id="GO:0005886">
    <property type="term" value="C:plasma membrane"/>
    <property type="evidence" value="ECO:0007669"/>
    <property type="project" value="UniProtKB-SubCell"/>
</dbReference>
<dbReference type="InterPro" id="IPR006260">
    <property type="entry name" value="TonB/TolA_C"/>
</dbReference>
<dbReference type="AlphaFoldDB" id="M1E885"/>
<keyword evidence="9" id="KW-0472">Membrane</keyword>
<dbReference type="OrthoDB" id="9792439at2"/>
<evidence type="ECO:0000256" key="3">
    <source>
        <dbReference type="ARBA" id="ARBA00022448"/>
    </source>
</evidence>
<dbReference type="EMBL" id="CP002690">
    <property type="protein sequence ID" value="AEE15028.1"/>
    <property type="molecule type" value="Genomic_DNA"/>
</dbReference>
<keyword evidence="6" id="KW-0812">Transmembrane</keyword>
<keyword evidence="3" id="KW-0813">Transport</keyword>
<dbReference type="PANTHER" id="PTHR33446:SF14">
    <property type="entry name" value="PROTEIN TONB"/>
    <property type="match status" value="1"/>
</dbReference>
<accession>M1E885</accession>
<keyword evidence="7" id="KW-0653">Protein transport</keyword>
<organism evidence="11 12">
    <name type="scientific">Thermodesulfobium narugense DSM 14796</name>
    <dbReference type="NCBI Taxonomy" id="747365"/>
    <lineage>
        <taxon>Bacteria</taxon>
        <taxon>Pseudomonadati</taxon>
        <taxon>Thermodesulfobiota</taxon>
        <taxon>Thermodesulfobiia</taxon>
        <taxon>Thermodesulfobiales</taxon>
        <taxon>Thermodesulfobiaceae</taxon>
        <taxon>Thermodesulfobium</taxon>
    </lineage>
</organism>
<dbReference type="PROSITE" id="PS52015">
    <property type="entry name" value="TONB_CTD"/>
    <property type="match status" value="1"/>
</dbReference>
<dbReference type="GO" id="GO:0055085">
    <property type="term" value="P:transmembrane transport"/>
    <property type="evidence" value="ECO:0007669"/>
    <property type="project" value="InterPro"/>
</dbReference>
<dbReference type="PANTHER" id="PTHR33446">
    <property type="entry name" value="PROTEIN TONB-RELATED"/>
    <property type="match status" value="1"/>
</dbReference>
<dbReference type="SUPFAM" id="SSF74653">
    <property type="entry name" value="TolA/TonB C-terminal domain"/>
    <property type="match status" value="1"/>
</dbReference>
<dbReference type="GO" id="GO:0015031">
    <property type="term" value="P:protein transport"/>
    <property type="evidence" value="ECO:0007669"/>
    <property type="project" value="UniProtKB-KW"/>
</dbReference>
<evidence type="ECO:0000256" key="2">
    <source>
        <dbReference type="ARBA" id="ARBA00006555"/>
    </source>
</evidence>
<dbReference type="RefSeq" id="WP_013756749.1">
    <property type="nucleotide sequence ID" value="NC_015499.1"/>
</dbReference>
<keyword evidence="5" id="KW-0997">Cell inner membrane</keyword>
<keyword evidence="8" id="KW-1133">Transmembrane helix</keyword>
<evidence type="ECO:0000256" key="8">
    <source>
        <dbReference type="ARBA" id="ARBA00022989"/>
    </source>
</evidence>
<dbReference type="HOGENOM" id="CLU_1229407_0_0_9"/>
<dbReference type="Pfam" id="PF03544">
    <property type="entry name" value="TonB_C"/>
    <property type="match status" value="1"/>
</dbReference>
<dbReference type="STRING" id="747365.Thena_1413"/>
<evidence type="ECO:0000256" key="7">
    <source>
        <dbReference type="ARBA" id="ARBA00022927"/>
    </source>
</evidence>
<reference evidence="11 12" key="1">
    <citation type="submission" date="2011-04" db="EMBL/GenBank/DDBJ databases">
        <title>The complete genome of Thermodesulfobium narugense DSM 14796.</title>
        <authorList>
            <consortium name="US DOE Joint Genome Institute (JGI-PGF)"/>
            <person name="Lucas S."/>
            <person name="Han J."/>
            <person name="Lapidus A."/>
            <person name="Bruce D."/>
            <person name="Goodwin L."/>
            <person name="Pitluck S."/>
            <person name="Peters L."/>
            <person name="Kyrpides N."/>
            <person name="Mavromatis K."/>
            <person name="Pagani I."/>
            <person name="Ivanova N."/>
            <person name="Ovchinnikova G."/>
            <person name="Zhang X."/>
            <person name="Saunders L."/>
            <person name="Detter J.C."/>
            <person name="Tapia R."/>
            <person name="Han C."/>
            <person name="Land M."/>
            <person name="Hauser L."/>
            <person name="Markowitz V."/>
            <person name="Cheng J.-F."/>
            <person name="Hugenholtz P."/>
            <person name="Woyke T."/>
            <person name="Wu D."/>
            <person name="Spring S."/>
            <person name="Schroeder M."/>
            <person name="Brambilla E."/>
            <person name="Klenk H.-P."/>
            <person name="Eisen J.A."/>
        </authorList>
    </citation>
    <scope>NUCLEOTIDE SEQUENCE [LARGE SCALE GENOMIC DNA]</scope>
    <source>
        <strain evidence="11 12">DSM 14796</strain>
    </source>
</reference>
<feature type="domain" description="TonB C-terminal" evidence="10">
    <location>
        <begin position="135"/>
        <end position="225"/>
    </location>
</feature>
<evidence type="ECO:0000313" key="11">
    <source>
        <dbReference type="EMBL" id="AEE15028.1"/>
    </source>
</evidence>
<name>M1E885_9BACT</name>
<evidence type="ECO:0000313" key="12">
    <source>
        <dbReference type="Proteomes" id="UP000011765"/>
    </source>
</evidence>
<evidence type="ECO:0000256" key="9">
    <source>
        <dbReference type="ARBA" id="ARBA00023136"/>
    </source>
</evidence>
<proteinExistence type="inferred from homology"/>
<dbReference type="KEGG" id="tnr:Thena_1413"/>
<keyword evidence="12" id="KW-1185">Reference proteome</keyword>
<evidence type="ECO:0000256" key="4">
    <source>
        <dbReference type="ARBA" id="ARBA00022475"/>
    </source>
</evidence>
<dbReference type="Proteomes" id="UP000011765">
    <property type="component" value="Chromosome"/>
</dbReference>
<comment type="similarity">
    <text evidence="2">Belongs to the TonB family.</text>
</comment>
<evidence type="ECO:0000259" key="10">
    <source>
        <dbReference type="PROSITE" id="PS52015"/>
    </source>
</evidence>
<gene>
    <name evidence="11" type="ORF">Thena_1413</name>
</gene>
<dbReference type="eggNOG" id="COG0810">
    <property type="taxonomic scope" value="Bacteria"/>
</dbReference>
<evidence type="ECO:0000256" key="1">
    <source>
        <dbReference type="ARBA" id="ARBA00004383"/>
    </source>
</evidence>
<sequence>MNKRFSLSFIFSIIFHLLLFGSVFLLGAANVIKSEPIFIMSLNSLQESQKDLSKKINEDKSSKTLEKNVIEQNPQKVSDNTQTVSITNLSTNQVSSVDVPGQVNSGFISADKRGEGIKDGSQREMGNKIYSKSFGSSDGPKFIRRVIPEYPVREKRLGIEGKVVLELLIDENGRLIGVRVIDSTNDDFAQAAINAVKQSTFKAATENGIFVKSRAILPIRFVLED</sequence>
<dbReference type="InterPro" id="IPR037682">
    <property type="entry name" value="TonB_C"/>
</dbReference>
<protein>
    <submittedName>
        <fullName evidence="11">TonB family protein</fullName>
    </submittedName>
</protein>
<comment type="subcellular location">
    <subcellularLocation>
        <location evidence="1">Cell inner membrane</location>
        <topology evidence="1">Single-pass membrane protein</topology>
        <orientation evidence="1">Periplasmic side</orientation>
    </subcellularLocation>
</comment>
<dbReference type="InterPro" id="IPR051045">
    <property type="entry name" value="TonB-dependent_transducer"/>
</dbReference>
<evidence type="ECO:0000256" key="5">
    <source>
        <dbReference type="ARBA" id="ARBA00022519"/>
    </source>
</evidence>
<dbReference type="Gene3D" id="3.30.1150.10">
    <property type="match status" value="1"/>
</dbReference>
<dbReference type="NCBIfam" id="TIGR01352">
    <property type="entry name" value="tonB_Cterm"/>
    <property type="match status" value="1"/>
</dbReference>
<evidence type="ECO:0000256" key="6">
    <source>
        <dbReference type="ARBA" id="ARBA00022692"/>
    </source>
</evidence>